<protein>
    <recommendedName>
        <fullName evidence="4">Lipoprotein</fullName>
    </recommendedName>
</protein>
<evidence type="ECO:0000313" key="2">
    <source>
        <dbReference type="EMBL" id="SMO60095.1"/>
    </source>
</evidence>
<dbReference type="RefSeq" id="WP_142935634.1">
    <property type="nucleotide sequence ID" value="NZ_FXTM01000013.1"/>
</dbReference>
<name>A0A521CL51_9BACT</name>
<gene>
    <name evidence="2" type="ORF">SAMN06269117_11382</name>
</gene>
<evidence type="ECO:0000256" key="1">
    <source>
        <dbReference type="SAM" id="SignalP"/>
    </source>
</evidence>
<dbReference type="PROSITE" id="PS51257">
    <property type="entry name" value="PROKAR_LIPOPROTEIN"/>
    <property type="match status" value="1"/>
</dbReference>
<organism evidence="2 3">
    <name type="scientific">Balnearium lithotrophicum</name>
    <dbReference type="NCBI Taxonomy" id="223788"/>
    <lineage>
        <taxon>Bacteria</taxon>
        <taxon>Pseudomonadati</taxon>
        <taxon>Aquificota</taxon>
        <taxon>Aquificia</taxon>
        <taxon>Desulfurobacteriales</taxon>
        <taxon>Desulfurobacteriaceae</taxon>
        <taxon>Balnearium</taxon>
    </lineage>
</organism>
<dbReference type="EMBL" id="FXTM01000013">
    <property type="protein sequence ID" value="SMO60095.1"/>
    <property type="molecule type" value="Genomic_DNA"/>
</dbReference>
<accession>A0A521CL51</accession>
<keyword evidence="3" id="KW-1185">Reference proteome</keyword>
<proteinExistence type="predicted"/>
<evidence type="ECO:0000313" key="3">
    <source>
        <dbReference type="Proteomes" id="UP000317315"/>
    </source>
</evidence>
<dbReference type="OrthoDB" id="14876at2"/>
<sequence>MRRGVFLLLLFLAGACAPVSQQSVKTSPVQEEQVKEELLGENVPVYPGFKLIPEKSFIYESGSVKVGRLVFKGRAPIKEIVSYYKETLPEKGWEPLTITVYGNSAELTFTTPEKVLQIQVLKGFSETEIVLSLGPKGELTNRE</sequence>
<feature type="signal peptide" evidence="1">
    <location>
        <begin position="1"/>
        <end position="22"/>
    </location>
</feature>
<dbReference type="AlphaFoldDB" id="A0A521CL51"/>
<dbReference type="Proteomes" id="UP000317315">
    <property type="component" value="Unassembled WGS sequence"/>
</dbReference>
<feature type="chain" id="PRO_5021872710" description="Lipoprotein" evidence="1">
    <location>
        <begin position="23"/>
        <end position="143"/>
    </location>
</feature>
<keyword evidence="1" id="KW-0732">Signal</keyword>
<evidence type="ECO:0008006" key="4">
    <source>
        <dbReference type="Google" id="ProtNLM"/>
    </source>
</evidence>
<reference evidence="2 3" key="1">
    <citation type="submission" date="2017-05" db="EMBL/GenBank/DDBJ databases">
        <authorList>
            <person name="Varghese N."/>
            <person name="Submissions S."/>
        </authorList>
    </citation>
    <scope>NUCLEOTIDE SEQUENCE [LARGE SCALE GENOMIC DNA]</scope>
    <source>
        <strain evidence="2 3">DSM 16304</strain>
    </source>
</reference>